<protein>
    <recommendedName>
        <fullName evidence="2">Pyridoxal phosphate homeostasis protein</fullName>
        <shortName evidence="2">PLP homeostasis protein</shortName>
    </recommendedName>
</protein>
<dbReference type="NCBIfam" id="TIGR00044">
    <property type="entry name" value="YggS family pyridoxal phosphate-dependent enzyme"/>
    <property type="match status" value="1"/>
</dbReference>
<dbReference type="InterPro" id="IPR001608">
    <property type="entry name" value="Ala_racemase_N"/>
</dbReference>
<evidence type="ECO:0000313" key="6">
    <source>
        <dbReference type="EMBL" id="EEX70344.1"/>
    </source>
</evidence>
<proteinExistence type="inferred from homology"/>
<comment type="caution">
    <text evidence="6">The sequence shown here is derived from an EMBL/GenBank/DDBJ whole genome shotgun (WGS) entry which is preliminary data.</text>
</comment>
<dbReference type="CDD" id="cd00635">
    <property type="entry name" value="PLPDE_III_YBL036c_like"/>
    <property type="match status" value="1"/>
</dbReference>
<feature type="modified residue" description="N6-(pyridoxal phosphate)lysine" evidence="2 3">
    <location>
        <position position="26"/>
    </location>
</feature>
<comment type="similarity">
    <text evidence="2 4">Belongs to the pyridoxal phosphate-binding protein YggS/PROSC family.</text>
</comment>
<dbReference type="HAMAP" id="MF_02087">
    <property type="entry name" value="PLP_homeostasis"/>
    <property type="match status" value="1"/>
</dbReference>
<evidence type="ECO:0000256" key="3">
    <source>
        <dbReference type="PIRSR" id="PIRSR004848-1"/>
    </source>
</evidence>
<dbReference type="HOGENOM" id="CLU_059988_1_3_10"/>
<feature type="domain" description="Alanine racemase N-terminal" evidence="5">
    <location>
        <begin position="2"/>
        <end position="220"/>
    </location>
</feature>
<evidence type="ECO:0000256" key="2">
    <source>
        <dbReference type="HAMAP-Rule" id="MF_02087"/>
    </source>
</evidence>
<keyword evidence="7" id="KW-1185">Reference proteome</keyword>
<dbReference type="Gene3D" id="3.20.20.10">
    <property type="entry name" value="Alanine racemase"/>
    <property type="match status" value="1"/>
</dbReference>
<dbReference type="EMBL" id="ACIJ02000030">
    <property type="protein sequence ID" value="EEX70344.1"/>
    <property type="molecule type" value="Genomic_DNA"/>
</dbReference>
<evidence type="ECO:0000259" key="5">
    <source>
        <dbReference type="Pfam" id="PF01168"/>
    </source>
</evidence>
<evidence type="ECO:0000313" key="7">
    <source>
        <dbReference type="Proteomes" id="UP000003460"/>
    </source>
</evidence>
<dbReference type="GeneID" id="84577303"/>
<dbReference type="PANTHER" id="PTHR10146">
    <property type="entry name" value="PROLINE SYNTHETASE CO-TRANSCRIBED BACTERIAL HOMOLOG PROTEIN"/>
    <property type="match status" value="1"/>
</dbReference>
<evidence type="ECO:0000256" key="1">
    <source>
        <dbReference type="ARBA" id="ARBA00022898"/>
    </source>
</evidence>
<dbReference type="RefSeq" id="WP_006256628.1">
    <property type="nucleotide sequence ID" value="NZ_GG700644.1"/>
</dbReference>
<gene>
    <name evidence="6" type="ORF">GCWU000325_02798</name>
</gene>
<name>C9LKM8_9BACT</name>
<dbReference type="OrthoDB" id="9804072at2"/>
<comment type="cofactor">
    <cofactor evidence="3">
        <name>pyridoxal 5'-phosphate</name>
        <dbReference type="ChEBI" id="CHEBI:597326"/>
    </cofactor>
</comment>
<sequence>MSAIQTRLECVRATIPHEVDLVAVSKFHPIAEIRDCYELGQRCFGESHEQELRIKQEELPKDIAWHFIGHLQANKVKYIAPYIFMIEAVDTFRLLKEINKHAAKHNRIIDCLLEVHIAQEETKYGFTPEACRQLLADGEWKALKHIRLRGLMCMATNTDDTSQIRREFQLALQLFEELKSTYFSDKDYFNVKSWGMTHDYKLAIEEGSNHIRVGTAIFGPRTY</sequence>
<accession>C9LKM8</accession>
<evidence type="ECO:0000256" key="4">
    <source>
        <dbReference type="RuleBase" id="RU004514"/>
    </source>
</evidence>
<dbReference type="PIRSF" id="PIRSF004848">
    <property type="entry name" value="YBL036c_PLPDEIII"/>
    <property type="match status" value="1"/>
</dbReference>
<dbReference type="Proteomes" id="UP000003460">
    <property type="component" value="Unassembled WGS sequence"/>
</dbReference>
<keyword evidence="1 2" id="KW-0663">Pyridoxal phosphate</keyword>
<dbReference type="eggNOG" id="COG0325">
    <property type="taxonomic scope" value="Bacteria"/>
</dbReference>
<dbReference type="STRING" id="626522.GCWU000325_02798"/>
<dbReference type="InterPro" id="IPR011078">
    <property type="entry name" value="PyrdxlP_homeostasis"/>
</dbReference>
<organism evidence="6 7">
    <name type="scientific">Alloprevotella tannerae ATCC 51259</name>
    <dbReference type="NCBI Taxonomy" id="626522"/>
    <lineage>
        <taxon>Bacteria</taxon>
        <taxon>Pseudomonadati</taxon>
        <taxon>Bacteroidota</taxon>
        <taxon>Bacteroidia</taxon>
        <taxon>Bacteroidales</taxon>
        <taxon>Prevotellaceae</taxon>
        <taxon>Alloprevotella</taxon>
    </lineage>
</organism>
<reference evidence="6" key="1">
    <citation type="submission" date="2009-09" db="EMBL/GenBank/DDBJ databases">
        <authorList>
            <person name="Weinstock G."/>
            <person name="Sodergren E."/>
            <person name="Clifton S."/>
            <person name="Fulton L."/>
            <person name="Fulton B."/>
            <person name="Courtney L."/>
            <person name="Fronick C."/>
            <person name="Harrison M."/>
            <person name="Strong C."/>
            <person name="Farmer C."/>
            <person name="Delahaunty K."/>
            <person name="Markovic C."/>
            <person name="Hall O."/>
            <person name="Minx P."/>
            <person name="Tomlinson C."/>
            <person name="Mitreva M."/>
            <person name="Nelson J."/>
            <person name="Hou S."/>
            <person name="Wollam A."/>
            <person name="Pepin K.H."/>
            <person name="Johnson M."/>
            <person name="Bhonagiri V."/>
            <person name="Nash W.E."/>
            <person name="Warren W."/>
            <person name="Chinwalla A."/>
            <person name="Mardis E.R."/>
            <person name="Wilson R.K."/>
        </authorList>
    </citation>
    <scope>NUCLEOTIDE SEQUENCE [LARGE SCALE GENOMIC DNA]</scope>
    <source>
        <strain evidence="6">ATCC 51259</strain>
    </source>
</reference>
<comment type="function">
    <text evidence="2">Pyridoxal 5'-phosphate (PLP)-binding protein, which is involved in PLP homeostasis.</text>
</comment>
<dbReference type="PROSITE" id="PS01211">
    <property type="entry name" value="UPF0001"/>
    <property type="match status" value="1"/>
</dbReference>
<dbReference type="GO" id="GO:0030170">
    <property type="term" value="F:pyridoxal phosphate binding"/>
    <property type="evidence" value="ECO:0007669"/>
    <property type="project" value="UniProtKB-UniRule"/>
</dbReference>
<dbReference type="SUPFAM" id="SSF51419">
    <property type="entry name" value="PLP-binding barrel"/>
    <property type="match status" value="1"/>
</dbReference>
<dbReference type="Pfam" id="PF01168">
    <property type="entry name" value="Ala_racemase_N"/>
    <property type="match status" value="1"/>
</dbReference>
<dbReference type="PANTHER" id="PTHR10146:SF14">
    <property type="entry name" value="PYRIDOXAL PHOSPHATE HOMEOSTASIS PROTEIN"/>
    <property type="match status" value="1"/>
</dbReference>
<dbReference type="AlphaFoldDB" id="C9LKM8"/>
<dbReference type="InterPro" id="IPR029066">
    <property type="entry name" value="PLP-binding_barrel"/>
</dbReference>